<keyword evidence="2" id="KW-1185">Reference proteome</keyword>
<dbReference type="GeneID" id="82151221"/>
<gene>
    <name evidence="1" type="ORF">E7746_14750</name>
</gene>
<dbReference type="KEGG" id="mgod:E7746_14750"/>
<dbReference type="OrthoDB" id="1030742at2"/>
<name>A0A4P7VSJ9_9BACT</name>
<evidence type="ECO:0000313" key="2">
    <source>
        <dbReference type="Proteomes" id="UP000297031"/>
    </source>
</evidence>
<dbReference type="EMBL" id="CP039394">
    <property type="protein sequence ID" value="QCD37195.1"/>
    <property type="molecule type" value="Genomic_DNA"/>
</dbReference>
<dbReference type="RefSeq" id="WP_135472910.1">
    <property type="nucleotide sequence ID" value="NZ_CP039394.1"/>
</dbReference>
<reference evidence="1 2" key="1">
    <citation type="submission" date="2019-02" db="EMBL/GenBank/DDBJ databases">
        <title>Isolation and identification of novel species under the genus Muribaculum.</title>
        <authorList>
            <person name="Miyake S."/>
            <person name="Ding Y."/>
            <person name="Low A."/>
            <person name="Soh M."/>
            <person name="Seedorf H."/>
        </authorList>
    </citation>
    <scope>NUCLEOTIDE SEQUENCE [LARGE SCALE GENOMIC DNA]</scope>
    <source>
        <strain evidence="1 2">TLL-A4</strain>
        <plasmid evidence="2">ptaa-4-1</plasmid>
    </source>
</reference>
<dbReference type="Proteomes" id="UP000297031">
    <property type="component" value="Plasmid pTAA-4-1"/>
</dbReference>
<geneLocation type="plasmid" evidence="2">
    <name>ptaa-4-1</name>
</geneLocation>
<organism evidence="1 2">
    <name type="scientific">Muribaculum gordoncarteri</name>
    <dbReference type="NCBI Taxonomy" id="2530390"/>
    <lineage>
        <taxon>Bacteria</taxon>
        <taxon>Pseudomonadati</taxon>
        <taxon>Bacteroidota</taxon>
        <taxon>Bacteroidia</taxon>
        <taxon>Bacteroidales</taxon>
        <taxon>Muribaculaceae</taxon>
        <taxon>Muribaculum</taxon>
    </lineage>
</organism>
<protein>
    <submittedName>
        <fullName evidence="1">Uncharacterized protein</fullName>
    </submittedName>
</protein>
<evidence type="ECO:0000313" key="1">
    <source>
        <dbReference type="EMBL" id="QCD37195.1"/>
    </source>
</evidence>
<keyword evidence="1" id="KW-0614">Plasmid</keyword>
<accession>A0A4P7VSJ9</accession>
<proteinExistence type="predicted"/>
<dbReference type="AlphaFoldDB" id="A0A4P7VSJ9"/>
<sequence>MRYALRNQDKIAAAYSPEYLQQHLIDSLNKFFGYVEEAELEDFWIVRIPNERYQILRINDIADENCMLEFAIISCQSDVLKLAFLGRMKG</sequence>